<reference evidence="2" key="1">
    <citation type="submission" date="2017-02" db="EMBL/GenBank/DDBJ databases">
        <title>Delving into the versatile metabolic prowess of the omnipresent phylum Bacteroidetes.</title>
        <authorList>
            <person name="Nobu M.K."/>
            <person name="Mei R."/>
            <person name="Narihiro T."/>
            <person name="Kuroda K."/>
            <person name="Liu W.-T."/>
        </authorList>
    </citation>
    <scope>NUCLEOTIDE SEQUENCE</scope>
    <source>
        <strain evidence="2">ADurb.Bin276</strain>
    </source>
</reference>
<proteinExistence type="predicted"/>
<name>A0A1V5SM72_9BACT</name>
<accession>A0A1V5SM72</accession>
<feature type="chain" id="PRO_5012392771" description="Desulfoferrodoxin ferrous iron-binding domain-containing protein" evidence="1">
    <location>
        <begin position="28"/>
        <end position="121"/>
    </location>
</feature>
<feature type="signal peptide" evidence="1">
    <location>
        <begin position="1"/>
        <end position="27"/>
    </location>
</feature>
<organism evidence="2">
    <name type="scientific">Candidatus Atribacter allofermentans</name>
    <dbReference type="NCBI Taxonomy" id="1852833"/>
    <lineage>
        <taxon>Bacteria</taxon>
        <taxon>Pseudomonadati</taxon>
        <taxon>Atribacterota</taxon>
        <taxon>Atribacteria</taxon>
        <taxon>Atribacterales</taxon>
        <taxon>Atribacteraceae</taxon>
        <taxon>Atribacter</taxon>
    </lineage>
</organism>
<gene>
    <name evidence="2" type="ORF">BWY41_01692</name>
</gene>
<keyword evidence="1" id="KW-0732">Signal</keyword>
<dbReference type="EMBL" id="MWBQ01000165">
    <property type="protein sequence ID" value="OQA55301.1"/>
    <property type="molecule type" value="Genomic_DNA"/>
</dbReference>
<dbReference type="AlphaFoldDB" id="A0A1V5SM72"/>
<protein>
    <recommendedName>
        <fullName evidence="3">Desulfoferrodoxin ferrous iron-binding domain-containing protein</fullName>
    </recommendedName>
</protein>
<comment type="caution">
    <text evidence="2">The sequence shown here is derived from an EMBL/GenBank/DDBJ whole genome shotgun (WGS) entry which is preliminary data.</text>
</comment>
<sequence length="121" mass="13476">MIKFFSIKSLIINFIIGFILFSGVAFAHPPSTINAAFDQDTKILTVQALHNVPNPTGDHYIQEIKIKLNGKDMVLQYFLTQSSSGVQEAQYLFIDAKSGDTIEVYALCNKFGDKTITLNID</sequence>
<dbReference type="Proteomes" id="UP000485569">
    <property type="component" value="Unassembled WGS sequence"/>
</dbReference>
<evidence type="ECO:0008006" key="3">
    <source>
        <dbReference type="Google" id="ProtNLM"/>
    </source>
</evidence>
<evidence type="ECO:0000256" key="1">
    <source>
        <dbReference type="SAM" id="SignalP"/>
    </source>
</evidence>
<evidence type="ECO:0000313" key="2">
    <source>
        <dbReference type="EMBL" id="OQA55301.1"/>
    </source>
</evidence>